<evidence type="ECO:0000313" key="1">
    <source>
        <dbReference type="EMBL" id="KAH6939374.1"/>
    </source>
</evidence>
<comment type="caution">
    <text evidence="1">The sequence shown here is derived from an EMBL/GenBank/DDBJ whole genome shotgun (WGS) entry which is preliminary data.</text>
</comment>
<sequence>MEAHEMVVVPENEEDAEILLEDVTDANAPSYEEKLGNTCGRTWQLYPVSLLAIKGALSLQESTQLKERWEHQCILIKVSILLPTNEGSGPHWSTKPKVPAVPLEHITTAKRVSGKAQLDLVTDPKIRSFEAENQQLRSKLAELRKP</sequence>
<gene>
    <name evidence="1" type="ORF">HPB50_017734</name>
</gene>
<name>A0ACB7SZN3_HYAAI</name>
<keyword evidence="2" id="KW-1185">Reference proteome</keyword>
<protein>
    <submittedName>
        <fullName evidence="1">Uncharacterized protein</fullName>
    </submittedName>
</protein>
<evidence type="ECO:0000313" key="2">
    <source>
        <dbReference type="Proteomes" id="UP000821845"/>
    </source>
</evidence>
<reference evidence="1" key="1">
    <citation type="submission" date="2020-05" db="EMBL/GenBank/DDBJ databases">
        <title>Large-scale comparative analyses of tick genomes elucidate their genetic diversity and vector capacities.</title>
        <authorList>
            <person name="Jia N."/>
            <person name="Wang J."/>
            <person name="Shi W."/>
            <person name="Du L."/>
            <person name="Sun Y."/>
            <person name="Zhan W."/>
            <person name="Jiang J."/>
            <person name="Wang Q."/>
            <person name="Zhang B."/>
            <person name="Ji P."/>
            <person name="Sakyi L.B."/>
            <person name="Cui X."/>
            <person name="Yuan T."/>
            <person name="Jiang B."/>
            <person name="Yang W."/>
            <person name="Lam T.T.-Y."/>
            <person name="Chang Q."/>
            <person name="Ding S."/>
            <person name="Wang X."/>
            <person name="Zhu J."/>
            <person name="Ruan X."/>
            <person name="Zhao L."/>
            <person name="Wei J."/>
            <person name="Que T."/>
            <person name="Du C."/>
            <person name="Cheng J."/>
            <person name="Dai P."/>
            <person name="Han X."/>
            <person name="Huang E."/>
            <person name="Gao Y."/>
            <person name="Liu J."/>
            <person name="Shao H."/>
            <person name="Ye R."/>
            <person name="Li L."/>
            <person name="Wei W."/>
            <person name="Wang X."/>
            <person name="Wang C."/>
            <person name="Yang T."/>
            <person name="Huo Q."/>
            <person name="Li W."/>
            <person name="Guo W."/>
            <person name="Chen H."/>
            <person name="Zhou L."/>
            <person name="Ni X."/>
            <person name="Tian J."/>
            <person name="Zhou Y."/>
            <person name="Sheng Y."/>
            <person name="Liu T."/>
            <person name="Pan Y."/>
            <person name="Xia L."/>
            <person name="Li J."/>
            <person name="Zhao F."/>
            <person name="Cao W."/>
        </authorList>
    </citation>
    <scope>NUCLEOTIDE SEQUENCE</scope>
    <source>
        <strain evidence="1">Hyas-2018</strain>
    </source>
</reference>
<dbReference type="EMBL" id="CM023482">
    <property type="protein sequence ID" value="KAH6939374.1"/>
    <property type="molecule type" value="Genomic_DNA"/>
</dbReference>
<dbReference type="Proteomes" id="UP000821845">
    <property type="component" value="Chromosome 2"/>
</dbReference>
<accession>A0ACB7SZN3</accession>
<organism evidence="1 2">
    <name type="scientific">Hyalomma asiaticum</name>
    <name type="common">Tick</name>
    <dbReference type="NCBI Taxonomy" id="266040"/>
    <lineage>
        <taxon>Eukaryota</taxon>
        <taxon>Metazoa</taxon>
        <taxon>Ecdysozoa</taxon>
        <taxon>Arthropoda</taxon>
        <taxon>Chelicerata</taxon>
        <taxon>Arachnida</taxon>
        <taxon>Acari</taxon>
        <taxon>Parasitiformes</taxon>
        <taxon>Ixodida</taxon>
        <taxon>Ixodoidea</taxon>
        <taxon>Ixodidae</taxon>
        <taxon>Hyalomminae</taxon>
        <taxon>Hyalomma</taxon>
    </lineage>
</organism>
<proteinExistence type="predicted"/>